<protein>
    <submittedName>
        <fullName evidence="2">Caspase family protein</fullName>
    </submittedName>
</protein>
<name>A0AAP5I741_9CYAN</name>
<dbReference type="GO" id="GO:0005737">
    <property type="term" value="C:cytoplasm"/>
    <property type="evidence" value="ECO:0007669"/>
    <property type="project" value="TreeGrafter"/>
</dbReference>
<evidence type="ECO:0000313" key="3">
    <source>
        <dbReference type="Proteomes" id="UP000667802"/>
    </source>
</evidence>
<dbReference type="PANTHER" id="PTHR48104">
    <property type="entry name" value="METACASPASE-4"/>
    <property type="match status" value="1"/>
</dbReference>
<gene>
    <name evidence="2" type="ORF">G7B40_007510</name>
</gene>
<dbReference type="Proteomes" id="UP000667802">
    <property type="component" value="Unassembled WGS sequence"/>
</dbReference>
<dbReference type="EMBL" id="JAALHA020000002">
    <property type="protein sequence ID" value="MDR9894418.1"/>
    <property type="molecule type" value="Genomic_DNA"/>
</dbReference>
<feature type="domain" description="Peptidase C14 caspase" evidence="1">
    <location>
        <begin position="15"/>
        <end position="281"/>
    </location>
</feature>
<dbReference type="GO" id="GO:0004197">
    <property type="term" value="F:cysteine-type endopeptidase activity"/>
    <property type="evidence" value="ECO:0007669"/>
    <property type="project" value="InterPro"/>
</dbReference>
<proteinExistence type="predicted"/>
<evidence type="ECO:0000259" key="1">
    <source>
        <dbReference type="Pfam" id="PF00656"/>
    </source>
</evidence>
<evidence type="ECO:0000313" key="2">
    <source>
        <dbReference type="EMBL" id="MDR9894418.1"/>
    </source>
</evidence>
<sequence>MSIEQIGVKTGSSFWALLIGIDIYQTEKNLRGCVNDVTAMRVFLINQLGVPEDHIRTLTNQEATRANILQTFQEFLINNLAIQVNDQILLHYSGHGSQIRDVTGIEPDGYNETLVPHDSRTPGVYDIPDKTLAALLDRLVENKGDYVTVILDSCHSGSGTRDIEGLSIALSRQVPPDERIPPTDLDTNILTGTAIRTIGSSGWFRPKMSHILLAGCRDRQMSNEYWAKSEEQEGVWHGAMTFFTLQALSQMAPGTTYAELYERVAAQVNGIYPNQMPQCEGDRERVIFGNIRVQQDPFITVREVMGDIVTLGAGLVHGLHQGTRLALYPAEVRTHDSLPATPVTTVEVFKVWATTAHARSLFALEELIPLHARGLITEQVYIGLRQIVTLKAIEGEINQQAITHLYKAIQQATPDQKPSPHLKVLDDSSQIADLHVIATDGTLSIYNSNGELLVIPDKIQNQGEDSAIAARHCLENIARYRQILNLINSEPGSQLAGKVKVRLRRYLSNLKPYELQDLLDETTRTGGEVNLYYNAKDKDQNEYVVEVINNSLVPIYPHVFIMNPDYSIYRLYPAVGQEEALCPQQTLISGLPGSGGYRLSFYLPDEPRWNICRDYLKVIVTTTPSDLRWLEQRGLNIAPPGRRSARSISSYLEQLLDILLYDTGTRFGHPASNIYQEDWTTLETPLTIVRT</sequence>
<dbReference type="RefSeq" id="WP_208343972.1">
    <property type="nucleotide sequence ID" value="NZ_CAWQFN010000437.1"/>
</dbReference>
<reference evidence="3" key="1">
    <citation type="journal article" date="2021" name="Science">
        <title>Hunting the eagle killer: A cyanobacterial neurotoxin causes vacuolar myelinopathy.</title>
        <authorList>
            <person name="Breinlinger S."/>
            <person name="Phillips T.J."/>
            <person name="Haram B.N."/>
            <person name="Mares J."/>
            <person name="Martinez Yerena J.A."/>
            <person name="Hrouzek P."/>
            <person name="Sobotka R."/>
            <person name="Henderson W.M."/>
            <person name="Schmieder P."/>
            <person name="Williams S.M."/>
            <person name="Lauderdale J.D."/>
            <person name="Wilde H.D."/>
            <person name="Gerrin W."/>
            <person name="Kust A."/>
            <person name="Washington J.W."/>
            <person name="Wagner C."/>
            <person name="Geier B."/>
            <person name="Liebeke M."/>
            <person name="Enke H."/>
            <person name="Niedermeyer T.H.J."/>
            <person name="Wilde S.B."/>
        </authorList>
    </citation>
    <scope>NUCLEOTIDE SEQUENCE [LARGE SCALE GENOMIC DNA]</scope>
    <source>
        <strain evidence="3">Thurmond2011</strain>
    </source>
</reference>
<keyword evidence="3" id="KW-1185">Reference proteome</keyword>
<dbReference type="AlphaFoldDB" id="A0AAP5I741"/>
<dbReference type="Gene3D" id="3.40.50.1460">
    <property type="match status" value="1"/>
</dbReference>
<organism evidence="2 3">
    <name type="scientific">Aetokthonos hydrillicola Thurmond2011</name>
    <dbReference type="NCBI Taxonomy" id="2712845"/>
    <lineage>
        <taxon>Bacteria</taxon>
        <taxon>Bacillati</taxon>
        <taxon>Cyanobacteriota</taxon>
        <taxon>Cyanophyceae</taxon>
        <taxon>Nostocales</taxon>
        <taxon>Hapalosiphonaceae</taxon>
        <taxon>Aetokthonos</taxon>
    </lineage>
</organism>
<dbReference type="Pfam" id="PF00656">
    <property type="entry name" value="Peptidase_C14"/>
    <property type="match status" value="1"/>
</dbReference>
<dbReference type="InterPro" id="IPR011600">
    <property type="entry name" value="Pept_C14_caspase"/>
</dbReference>
<accession>A0AAP5I741</accession>
<dbReference type="GO" id="GO:0006508">
    <property type="term" value="P:proteolysis"/>
    <property type="evidence" value="ECO:0007669"/>
    <property type="project" value="InterPro"/>
</dbReference>
<dbReference type="PANTHER" id="PTHR48104:SF30">
    <property type="entry name" value="METACASPASE-1"/>
    <property type="match status" value="1"/>
</dbReference>
<comment type="caution">
    <text evidence="2">The sequence shown here is derived from an EMBL/GenBank/DDBJ whole genome shotgun (WGS) entry which is preliminary data.</text>
</comment>
<dbReference type="InterPro" id="IPR050452">
    <property type="entry name" value="Metacaspase"/>
</dbReference>